<keyword evidence="3" id="KW-1185">Reference proteome</keyword>
<accession>A0A1Q6DWI7</accession>
<evidence type="ECO:0000313" key="3">
    <source>
        <dbReference type="Proteomes" id="UP000185744"/>
    </source>
</evidence>
<dbReference type="NCBIfam" id="TIGR00177">
    <property type="entry name" value="molyb_syn"/>
    <property type="match status" value="1"/>
</dbReference>
<dbReference type="GO" id="GO:0005829">
    <property type="term" value="C:cytosol"/>
    <property type="evidence" value="ECO:0007669"/>
    <property type="project" value="TreeGrafter"/>
</dbReference>
<dbReference type="Pfam" id="PF00994">
    <property type="entry name" value="MoCF_biosynth"/>
    <property type="match status" value="1"/>
</dbReference>
<dbReference type="FunFam" id="3.40.980.10:FF:000006">
    <property type="entry name" value="Molybdenum cofactor biosynthesis protein B"/>
    <property type="match status" value="1"/>
</dbReference>
<reference evidence="2" key="1">
    <citation type="submission" date="2016-12" db="EMBL/GenBank/DDBJ databases">
        <title>Discovery of methanogenic haloarchaea.</title>
        <authorList>
            <person name="Sorokin D.Y."/>
            <person name="Makarova K.S."/>
            <person name="Abbas B."/>
            <person name="Ferrer M."/>
            <person name="Golyshin P.N."/>
        </authorList>
    </citation>
    <scope>NUCLEOTIDE SEQUENCE [LARGE SCALE GENOMIC DNA]</scope>
    <source>
        <strain evidence="2">HMET1</strain>
    </source>
</reference>
<dbReference type="InterPro" id="IPR001453">
    <property type="entry name" value="MoaB/Mog_dom"/>
</dbReference>
<dbReference type="SMART" id="SM00852">
    <property type="entry name" value="MoCF_biosynth"/>
    <property type="match status" value="1"/>
</dbReference>
<dbReference type="PANTHER" id="PTHR43232:SF2">
    <property type="entry name" value="MOLYBDENUM COFACTOR BIOSYNTHESIS PROTEIN B"/>
    <property type="match status" value="1"/>
</dbReference>
<proteinExistence type="predicted"/>
<dbReference type="Gene3D" id="3.40.980.10">
    <property type="entry name" value="MoaB/Mog-like domain"/>
    <property type="match status" value="1"/>
</dbReference>
<dbReference type="STRING" id="1903181.BTN85_1169"/>
<dbReference type="CDD" id="cd00886">
    <property type="entry name" value="MogA_MoaB"/>
    <property type="match status" value="1"/>
</dbReference>
<sequence>MTHKHQKETECKIKIITVSDTRNIEKDKSGDKIQEILNDKKHTIDRTIIKDNKTQIINKISQKYDLIIYCGGTGISKRDVTVEAIKPLLDKEITGFAQYFRSKSFEEVGSRAILTRAIGGVINNTLVFALPGSVNAAKTGAKIIKKELNHLMYHIKQ</sequence>
<dbReference type="SUPFAM" id="SSF53218">
    <property type="entry name" value="Molybdenum cofactor biosynthesis proteins"/>
    <property type="match status" value="1"/>
</dbReference>
<dbReference type="FunCoup" id="A0A1Q6DWI7">
    <property type="interactions" value="80"/>
</dbReference>
<gene>
    <name evidence="2" type="ORF">BTN85_1169</name>
</gene>
<dbReference type="EMBL" id="MSDW01000001">
    <property type="protein sequence ID" value="OKY78672.1"/>
    <property type="molecule type" value="Genomic_DNA"/>
</dbReference>
<dbReference type="InterPro" id="IPR036425">
    <property type="entry name" value="MoaB/Mog-like_dom_sf"/>
</dbReference>
<dbReference type="InParanoid" id="A0A1Q6DWI7"/>
<comment type="caution">
    <text evidence="2">The sequence shown here is derived from an EMBL/GenBank/DDBJ whole genome shotgun (WGS) entry which is preliminary data.</text>
</comment>
<dbReference type="Proteomes" id="UP000185744">
    <property type="component" value="Unassembled WGS sequence"/>
</dbReference>
<feature type="domain" description="MoaB/Mog" evidence="1">
    <location>
        <begin position="14"/>
        <end position="151"/>
    </location>
</feature>
<dbReference type="PANTHER" id="PTHR43232">
    <property type="entry name" value="MOLYBDENUM COFACTOR BIOSYNTHESIS PROTEIN B"/>
    <property type="match status" value="1"/>
</dbReference>
<dbReference type="AlphaFoldDB" id="A0A1Q6DWI7"/>
<dbReference type="PIRSF" id="PIRSF006443">
    <property type="entry name" value="MoaB"/>
    <property type="match status" value="1"/>
</dbReference>
<dbReference type="GO" id="GO:0006777">
    <property type="term" value="P:Mo-molybdopterin cofactor biosynthetic process"/>
    <property type="evidence" value="ECO:0007669"/>
    <property type="project" value="InterPro"/>
</dbReference>
<name>A0A1Q6DWI7_METT1</name>
<evidence type="ECO:0000313" key="2">
    <source>
        <dbReference type="EMBL" id="OKY78672.1"/>
    </source>
</evidence>
<protein>
    <submittedName>
        <fullName evidence="2">Molybdopterin biosynthesis enzyme MoaB</fullName>
    </submittedName>
</protein>
<organism evidence="2 3">
    <name type="scientific">Methanohalarchaeum thermophilum</name>
    <dbReference type="NCBI Taxonomy" id="1903181"/>
    <lineage>
        <taxon>Archaea</taxon>
        <taxon>Methanobacteriati</taxon>
        <taxon>Methanobacteriota</taxon>
        <taxon>Methanonatronarchaeia</taxon>
        <taxon>Methanonatronarchaeales</taxon>
        <taxon>Methanonatronarchaeaceae</taxon>
        <taxon>Candidatus Methanohalarchaeum</taxon>
    </lineage>
</organism>
<evidence type="ECO:0000259" key="1">
    <source>
        <dbReference type="SMART" id="SM00852"/>
    </source>
</evidence>
<dbReference type="InterPro" id="IPR012245">
    <property type="entry name" value="MoaB"/>
</dbReference>